<dbReference type="GO" id="GO:0098542">
    <property type="term" value="P:defense response to other organism"/>
    <property type="evidence" value="ECO:0000318"/>
    <property type="project" value="GO_Central"/>
</dbReference>
<dbReference type="PRINTS" id="PR00364">
    <property type="entry name" value="DISEASERSIST"/>
</dbReference>
<dbReference type="STRING" id="15368.A0A2K2DLX7"/>
<organism evidence="6">
    <name type="scientific">Brachypodium distachyon</name>
    <name type="common">Purple false brome</name>
    <name type="synonym">Trachynia distachya</name>
    <dbReference type="NCBI Taxonomy" id="15368"/>
    <lineage>
        <taxon>Eukaryota</taxon>
        <taxon>Viridiplantae</taxon>
        <taxon>Streptophyta</taxon>
        <taxon>Embryophyta</taxon>
        <taxon>Tracheophyta</taxon>
        <taxon>Spermatophyta</taxon>
        <taxon>Magnoliopsida</taxon>
        <taxon>Liliopsida</taxon>
        <taxon>Poales</taxon>
        <taxon>Poaceae</taxon>
        <taxon>BOP clade</taxon>
        <taxon>Pooideae</taxon>
        <taxon>Stipodae</taxon>
        <taxon>Brachypodieae</taxon>
        <taxon>Brachypodium</taxon>
    </lineage>
</organism>
<dbReference type="SUPFAM" id="SSF52047">
    <property type="entry name" value="RNI-like"/>
    <property type="match status" value="1"/>
</dbReference>
<dbReference type="Pfam" id="PF00931">
    <property type="entry name" value="NB-ARC"/>
    <property type="match status" value="1"/>
</dbReference>
<dbReference type="Gene3D" id="3.40.50.300">
    <property type="entry name" value="P-loop containing nucleotide triphosphate hydrolases"/>
    <property type="match status" value="1"/>
</dbReference>
<evidence type="ECO:0000313" key="8">
    <source>
        <dbReference type="Proteomes" id="UP000008810"/>
    </source>
</evidence>
<reference evidence="6 7" key="1">
    <citation type="journal article" date="2010" name="Nature">
        <title>Genome sequencing and analysis of the model grass Brachypodium distachyon.</title>
        <authorList>
            <consortium name="International Brachypodium Initiative"/>
        </authorList>
    </citation>
    <scope>NUCLEOTIDE SEQUENCE [LARGE SCALE GENOMIC DNA]</scope>
    <source>
        <strain evidence="6 7">Bd21</strain>
    </source>
</reference>
<keyword evidence="2" id="KW-0611">Plant defense</keyword>
<evidence type="ECO:0000259" key="4">
    <source>
        <dbReference type="Pfam" id="PF23559"/>
    </source>
</evidence>
<name>A0A2K2DLX7_BRADI</name>
<dbReference type="AlphaFoldDB" id="A0A2K2DLX7"/>
<dbReference type="GO" id="GO:0043531">
    <property type="term" value="F:ADP binding"/>
    <property type="evidence" value="ECO:0007669"/>
    <property type="project" value="InterPro"/>
</dbReference>
<dbReference type="SUPFAM" id="SSF52540">
    <property type="entry name" value="P-loop containing nucleoside triphosphate hydrolases"/>
    <property type="match status" value="1"/>
</dbReference>
<proteinExistence type="predicted"/>
<dbReference type="Pfam" id="PF23559">
    <property type="entry name" value="WHD_DRP"/>
    <property type="match status" value="1"/>
</dbReference>
<evidence type="ECO:0000256" key="1">
    <source>
        <dbReference type="ARBA" id="ARBA00022737"/>
    </source>
</evidence>
<protein>
    <submittedName>
        <fullName evidence="6 7">Uncharacterized protein</fullName>
    </submittedName>
</protein>
<reference evidence="6" key="2">
    <citation type="submission" date="2017-06" db="EMBL/GenBank/DDBJ databases">
        <title>WGS assembly of Brachypodium distachyon.</title>
        <authorList>
            <consortium name="The International Brachypodium Initiative"/>
            <person name="Lucas S."/>
            <person name="Harmon-Smith M."/>
            <person name="Lail K."/>
            <person name="Tice H."/>
            <person name="Grimwood J."/>
            <person name="Bruce D."/>
            <person name="Barry K."/>
            <person name="Shu S."/>
            <person name="Lindquist E."/>
            <person name="Wang M."/>
            <person name="Pitluck S."/>
            <person name="Vogel J.P."/>
            <person name="Garvin D.F."/>
            <person name="Mockler T.C."/>
            <person name="Schmutz J."/>
            <person name="Rokhsar D."/>
            <person name="Bevan M.W."/>
        </authorList>
    </citation>
    <scope>NUCLEOTIDE SEQUENCE</scope>
    <source>
        <strain evidence="6">Bd21</strain>
    </source>
</reference>
<dbReference type="InterPro" id="IPR032675">
    <property type="entry name" value="LRR_dom_sf"/>
</dbReference>
<gene>
    <name evidence="6" type="ORF">BRADI_1g29370v3</name>
</gene>
<dbReference type="EnsemblPlants" id="PNT75273">
    <property type="protein sequence ID" value="PNT75273"/>
    <property type="gene ID" value="BRADI_1g29370v3"/>
</dbReference>
<dbReference type="InterPro" id="IPR058922">
    <property type="entry name" value="WHD_DRP"/>
</dbReference>
<dbReference type="InterPro" id="IPR044974">
    <property type="entry name" value="Disease_R_plants"/>
</dbReference>
<reference evidence="7" key="3">
    <citation type="submission" date="2018-08" db="UniProtKB">
        <authorList>
            <consortium name="EnsemblPlants"/>
        </authorList>
    </citation>
    <scope>IDENTIFICATION</scope>
    <source>
        <strain evidence="7">cv. Bd21</strain>
    </source>
</reference>
<dbReference type="InterPro" id="IPR027417">
    <property type="entry name" value="P-loop_NTPase"/>
</dbReference>
<dbReference type="InterPro" id="IPR055414">
    <property type="entry name" value="LRR_R13L4/SHOC2-like"/>
</dbReference>
<feature type="domain" description="Disease resistance R13L4/SHOC-2-like LRR" evidence="5">
    <location>
        <begin position="581"/>
        <end position="967"/>
    </location>
</feature>
<dbReference type="FunCoup" id="A0A2K2DLX7">
    <property type="interactions" value="339"/>
</dbReference>
<dbReference type="Gene3D" id="3.80.10.10">
    <property type="entry name" value="Ribonuclease Inhibitor"/>
    <property type="match status" value="1"/>
</dbReference>
<keyword evidence="8" id="KW-1185">Reference proteome</keyword>
<accession>A0A2K2DLX7</accession>
<dbReference type="Proteomes" id="UP000008810">
    <property type="component" value="Chromosome 1"/>
</dbReference>
<dbReference type="EMBL" id="CM000880">
    <property type="protein sequence ID" value="PNT75273.1"/>
    <property type="molecule type" value="Genomic_DNA"/>
</dbReference>
<evidence type="ECO:0000259" key="5">
    <source>
        <dbReference type="Pfam" id="PF23598"/>
    </source>
</evidence>
<evidence type="ECO:0000256" key="2">
    <source>
        <dbReference type="ARBA" id="ARBA00022821"/>
    </source>
</evidence>
<feature type="domain" description="Disease resistance protein winged helix" evidence="4">
    <location>
        <begin position="452"/>
        <end position="504"/>
    </location>
</feature>
<dbReference type="InParanoid" id="A0A2K2DLX7"/>
<keyword evidence="1" id="KW-0677">Repeat</keyword>
<dbReference type="PANTHER" id="PTHR23155">
    <property type="entry name" value="DISEASE RESISTANCE PROTEIN RP"/>
    <property type="match status" value="1"/>
</dbReference>
<dbReference type="Pfam" id="PF23598">
    <property type="entry name" value="LRR_14"/>
    <property type="match status" value="1"/>
</dbReference>
<evidence type="ECO:0000313" key="6">
    <source>
        <dbReference type="EMBL" id="PNT75273.1"/>
    </source>
</evidence>
<sequence>MAIMMGQHPSQGRPTMPTSHQGAWVKIMHPFNPHDFIPCLMAQFYANSPCQQATIAGVHVLNKMKGDGDLIIKEFEKLVAHNRFLVVLEGISHMLEWDTIRTFFPDSKNGSSIIVSAQRFQIARLCIGHTYQLTELERFSTEHSVFALFKELQVSEGDEDKEEKLTVCGEVPLPSSEKKEADEWRSNFSLVGRESEMAALGECLAKARLNNHDVMSVHGIRGVGKSALVRNFYYDIMLTDFGSRFQKYSWVNVSYPFNLRDFCRSLLLDFHSETYVPIQECRQLLENYRCLIVIDELCCVEDWDLIKDTLLSRASKSFIIVVTTEPRIATHCACKDGLVLNVKPLQADAASDLFTKEVSRKKPLSSPLSVPGVPVLEEIISKCGGLPKVLVEIAGSLAAKFMDSVSSVNQRFMYHLETKPEFDSLQVLFGWMHSYFRTCPDSLKPCIFYLSIFPRDRIIWRRRLVRRWIAEGYSRDNHEESAEENGEKQFSDLLDLSIIQQAPQDITTTTTALGNNTRMVLCQANGFMHEYIVSRQMEENLVFQLDSSCALTTQRTGRHLAILESWDRDVIVFKSIDFSRLRSLTVFGNWKSFFISASMKMLQVLDLENASSDLNDADVEKMVRLLCRLKFLSLRGHREICRLPSSLGDLRQLQTLDVRDTSIATLPASIIKLQKMQYIRAGATIDNVPASALPVSFNWLVTKCRKRRRQVGVVVPGRIGSLTGLHTLCVVNVSVSRGEAILRELEKLTQLRKLGVYGINMKNKTAFASAIKAYGHLESLSVWLDEGDQGCLDDISLPWEKLRSLKLYGLKDKLPEWSNNNWSRIIHSNEYSKLTKLDLEMATLNQNDIKLLGELPQLCILRVKQLQDGEILFHVMMEGRELVSYQQVKVLQIACSCSSSSLHVTFGSKTMEKLELLKVDCCSGSPPYQYSGLDNLRELKQILLVNGSNAGTLKQQLDLQLEEHPNENKPVVKQE</sequence>
<dbReference type="OrthoDB" id="10432199at2759"/>
<feature type="domain" description="NB-ARC" evidence="3">
    <location>
        <begin position="197"/>
        <end position="362"/>
    </location>
</feature>
<dbReference type="ExpressionAtlas" id="A0A2K2DLX7">
    <property type="expression patterns" value="baseline"/>
</dbReference>
<evidence type="ECO:0000313" key="7">
    <source>
        <dbReference type="EnsemblPlants" id="PNT75273"/>
    </source>
</evidence>
<dbReference type="InterPro" id="IPR002182">
    <property type="entry name" value="NB-ARC"/>
</dbReference>
<dbReference type="Gramene" id="PNT75273">
    <property type="protein sequence ID" value="PNT75273"/>
    <property type="gene ID" value="BRADI_1g29370v3"/>
</dbReference>
<dbReference type="PANTHER" id="PTHR23155:SF1135">
    <property type="entry name" value="OS08G0246300 PROTEIN"/>
    <property type="match status" value="1"/>
</dbReference>
<evidence type="ECO:0000259" key="3">
    <source>
        <dbReference type="Pfam" id="PF00931"/>
    </source>
</evidence>